<feature type="region of interest" description="Disordered" evidence="1">
    <location>
        <begin position="900"/>
        <end position="919"/>
    </location>
</feature>
<dbReference type="InterPro" id="IPR023214">
    <property type="entry name" value="HAD_sf"/>
</dbReference>
<evidence type="ECO:0000256" key="1">
    <source>
        <dbReference type="SAM" id="MobiDB-lite"/>
    </source>
</evidence>
<comment type="caution">
    <text evidence="2">The sequence shown here is derived from an EMBL/GenBank/DDBJ whole genome shotgun (WGS) entry which is preliminary data.</text>
</comment>
<evidence type="ECO:0000313" key="2">
    <source>
        <dbReference type="EMBL" id="PYE18075.1"/>
    </source>
</evidence>
<organism evidence="2 3">
    <name type="scientific">Williamsia limnetica</name>
    <dbReference type="NCBI Taxonomy" id="882452"/>
    <lineage>
        <taxon>Bacteria</taxon>
        <taxon>Bacillati</taxon>
        <taxon>Actinomycetota</taxon>
        <taxon>Actinomycetes</taxon>
        <taxon>Mycobacteriales</taxon>
        <taxon>Nocardiaceae</taxon>
        <taxon>Williamsia</taxon>
    </lineage>
</organism>
<dbReference type="Gene3D" id="3.40.50.1000">
    <property type="entry name" value="HAD superfamily/HAD-like"/>
    <property type="match status" value="1"/>
</dbReference>
<dbReference type="CDD" id="cd01427">
    <property type="entry name" value="HAD_like"/>
    <property type="match status" value="1"/>
</dbReference>
<dbReference type="AlphaFoldDB" id="A0A318RRD0"/>
<evidence type="ECO:0008006" key="4">
    <source>
        <dbReference type="Google" id="ProtNLM"/>
    </source>
</evidence>
<gene>
    <name evidence="2" type="ORF">DFR67_105220</name>
</gene>
<name>A0A318RRD0_WILLI</name>
<evidence type="ECO:0000313" key="3">
    <source>
        <dbReference type="Proteomes" id="UP000247591"/>
    </source>
</evidence>
<proteinExistence type="predicted"/>
<keyword evidence="3" id="KW-1185">Reference proteome</keyword>
<accession>A0A318RRD0</accession>
<sequence length="919" mass="99802">MGPGVSPRPDRQPTGLEKALITDVTEPNAQIVRRGRTTLEDVHQMLRDGSCSVLSLDIFDTILWRRVPRPTDLFLLLGERLRREGALPDWVEPHAFRTMRITAEIDSRERRGKLGPEVSIYDIWREMPAEILLSGDIEYYVEAEVTEERRILVPDVDIAELVNTAHAHSVPIVVVSDTYFLQEHLDRFLDRPHLEPLKSARFFRSHEHGVDKAHGLWKVVISGLGVRPGQIVHIGDNKRPDVTAPGKLGVRTVHFTRITDDYESILRREGAPLEPFGVSAPHLDLIEGDYGITSLRAKLIENANLDAVAPDVACSWRYGAAVLGPVLTGFADWAVHRAAERGTKVLWCPMREGEMLADLINKAARSSGLDVVGKPIWLSRHLTSVAALGVLDTDSIHTFMRRRHGMTIGGLLAILQLRPGDVPALADRLDVVLDNGIIADDVATALVETPHLRNRIATTATATRERLLAHLRTAGALDSDDLTIVDLGWGATIQNQLGVALGLAGVPITPAGLYLATDKRSTKVMLRGLRVEGYLGTAGEPVGVVGAITRSPEIVEQGVSSLCGSLLDFTLEGDPILGPIAGSAEQNHARRALHQGVHAFQDEWLRYEGESDLWPSFNGGEVSLLGNIIASSITAPTPDEAAVFGAWEHEDNFGSDLVSHVIPTELLPAVRYMSPGDLADLGMRDAFWPQVLAAADPRLASAADAVRSGAVPASVFEPDEPQSETVLRFRTGDGKWHDGPKVPLRINRNGLSFARLNFEAFDATDISLAIPGRPALVRLDWIEATVTAGGHRHPTPLRWEQAQDFAGLVYAESAWLGGNLVEFHAPHSAVWLSLIDRAGAPVSSAQITIAFAVLPQSLSGLSHRAPQAPRLTRLTARAKAEYRSGGPLALAAGVARIVGRAGAPATPPDDDEKKDKDED</sequence>
<dbReference type="SUPFAM" id="SSF56784">
    <property type="entry name" value="HAD-like"/>
    <property type="match status" value="1"/>
</dbReference>
<protein>
    <recommendedName>
        <fullName evidence="4">HAD superfamily hydrolase (TIGR01549 family)</fullName>
    </recommendedName>
</protein>
<dbReference type="EMBL" id="QJSP01000005">
    <property type="protein sequence ID" value="PYE18075.1"/>
    <property type="molecule type" value="Genomic_DNA"/>
</dbReference>
<reference evidence="2 3" key="1">
    <citation type="submission" date="2018-06" db="EMBL/GenBank/DDBJ databases">
        <title>Genomic Encyclopedia of Type Strains, Phase IV (KMG-IV): sequencing the most valuable type-strain genomes for metagenomic binning, comparative biology and taxonomic classification.</title>
        <authorList>
            <person name="Goeker M."/>
        </authorList>
    </citation>
    <scope>NUCLEOTIDE SEQUENCE [LARGE SCALE GENOMIC DNA]</scope>
    <source>
        <strain evidence="2 3">DSM 45521</strain>
    </source>
</reference>
<dbReference type="Proteomes" id="UP000247591">
    <property type="component" value="Unassembled WGS sequence"/>
</dbReference>
<dbReference type="InterPro" id="IPR036412">
    <property type="entry name" value="HAD-like_sf"/>
</dbReference>